<gene>
    <name evidence="5" type="primary">eutC</name>
    <name evidence="6" type="ORF">EDC28_101310</name>
</gene>
<accession>A0A3N1PF94</accession>
<name>A0A3N1PF94_9GAMM</name>
<comment type="similarity">
    <text evidence="5">Belongs to the EutC family.</text>
</comment>
<comment type="caution">
    <text evidence="6">The sequence shown here is derived from an EMBL/GenBank/DDBJ whole genome shotgun (WGS) entry which is preliminary data.</text>
</comment>
<dbReference type="PANTHER" id="PTHR39330">
    <property type="entry name" value="ETHANOLAMINE AMMONIA-LYASE LIGHT CHAIN"/>
    <property type="match status" value="1"/>
</dbReference>
<dbReference type="PIRSF" id="PIRSF018982">
    <property type="entry name" value="EutC"/>
    <property type="match status" value="1"/>
</dbReference>
<comment type="subunit">
    <text evidence="5">The basic unit is a heterodimer which dimerizes to form tetramers. The heterotetramers trimerize; 6 large subunits form a core ring with 6 small subunits projecting outwards.</text>
</comment>
<comment type="cofactor">
    <cofactor evidence="5">
        <name>adenosylcob(III)alamin</name>
        <dbReference type="ChEBI" id="CHEBI:18408"/>
    </cofactor>
    <text evidence="5">Binds between the large and small subunits.</text>
</comment>
<dbReference type="RefSeq" id="WP_123420435.1">
    <property type="nucleotide sequence ID" value="NZ_RJUL01000001.1"/>
</dbReference>
<dbReference type="GO" id="GO:0006520">
    <property type="term" value="P:amino acid metabolic process"/>
    <property type="evidence" value="ECO:0007669"/>
    <property type="project" value="InterPro"/>
</dbReference>
<feature type="binding site" evidence="5">
    <location>
        <position position="195"/>
    </location>
    <ligand>
        <name>adenosylcob(III)alamin</name>
        <dbReference type="ChEBI" id="CHEBI:18408"/>
    </ligand>
</feature>
<evidence type="ECO:0000256" key="2">
    <source>
        <dbReference type="ARBA" id="ARBA00023239"/>
    </source>
</evidence>
<dbReference type="GO" id="GO:0009350">
    <property type="term" value="C:ethanolamine ammonia-lyase complex"/>
    <property type="evidence" value="ECO:0007669"/>
    <property type="project" value="UniProtKB-UniRule"/>
</dbReference>
<comment type="catalytic activity">
    <reaction evidence="5">
        <text>ethanolamine = acetaldehyde + NH4(+)</text>
        <dbReference type="Rhea" id="RHEA:15313"/>
        <dbReference type="ChEBI" id="CHEBI:15343"/>
        <dbReference type="ChEBI" id="CHEBI:28938"/>
        <dbReference type="ChEBI" id="CHEBI:57603"/>
        <dbReference type="EC" id="4.3.1.7"/>
    </reaction>
</comment>
<dbReference type="AlphaFoldDB" id="A0A3N1PF94"/>
<dbReference type="Gene3D" id="3.40.50.11240">
    <property type="entry name" value="Ethanolamine ammonia-lyase light chain (EutC)"/>
    <property type="match status" value="1"/>
</dbReference>
<evidence type="ECO:0000256" key="5">
    <source>
        <dbReference type="HAMAP-Rule" id="MF_00601"/>
    </source>
</evidence>
<dbReference type="GO" id="GO:0031471">
    <property type="term" value="C:ethanolamine degradation polyhedral organelle"/>
    <property type="evidence" value="ECO:0007669"/>
    <property type="project" value="UniProtKB-UniRule"/>
</dbReference>
<comment type="pathway">
    <text evidence="5">Amine and polyamine degradation; ethanolamine degradation.</text>
</comment>
<feature type="binding site" evidence="5">
    <location>
        <position position="166"/>
    </location>
    <ligand>
        <name>adenosylcob(III)alamin</name>
        <dbReference type="ChEBI" id="CHEBI:18408"/>
    </ligand>
</feature>
<evidence type="ECO:0000313" key="7">
    <source>
        <dbReference type="Proteomes" id="UP000268033"/>
    </source>
</evidence>
<keyword evidence="7" id="KW-1185">Reference proteome</keyword>
<dbReference type="EMBL" id="RJUL01000001">
    <property type="protein sequence ID" value="ROQ30624.1"/>
    <property type="molecule type" value="Genomic_DNA"/>
</dbReference>
<comment type="function">
    <text evidence="5">Catalyzes the deamination of various vicinal amino-alcohols to oxo compounds. Allows this organism to utilize ethanolamine as the sole source of nitrogen and carbon in the presence of external vitamin B12.</text>
</comment>
<evidence type="ECO:0000256" key="3">
    <source>
        <dbReference type="ARBA" id="ARBA00023285"/>
    </source>
</evidence>
<sequence length="249" mass="26936">MSDAWQQLQKFTAARIGQGRAGVSLPTAKQLAFGLDHARARDAVHKALDVAKIEGQLPEPVLFLTSQAPDRASYLKRPDWGRRLDAPSRQIAERHQGEYDLALVIVDGLSALAIEENAAAFLAALRPELKDWSLAPLSVVTQGRVAIGDEVASLLGARMVLVLIGERPGLSAPDSLGLYFTYGPEVGGTDERRNCISNVRPAGLSYQEAAKRQGYLMSEAWRRGISGVDLKDESAMDTALTQQGNFLLG</sequence>
<dbReference type="NCBIfam" id="NF003971">
    <property type="entry name" value="PRK05465.1"/>
    <property type="match status" value="1"/>
</dbReference>
<organism evidence="6 7">
    <name type="scientific">Gallaecimonas pentaromativorans</name>
    <dbReference type="NCBI Taxonomy" id="584787"/>
    <lineage>
        <taxon>Bacteria</taxon>
        <taxon>Pseudomonadati</taxon>
        <taxon>Pseudomonadota</taxon>
        <taxon>Gammaproteobacteria</taxon>
        <taxon>Enterobacterales</taxon>
        <taxon>Gallaecimonadaceae</taxon>
        <taxon>Gallaecimonas</taxon>
    </lineage>
</organism>
<dbReference type="InterPro" id="IPR009246">
    <property type="entry name" value="EutC"/>
</dbReference>
<dbReference type="Pfam" id="PF05985">
    <property type="entry name" value="EutC"/>
    <property type="match status" value="1"/>
</dbReference>
<keyword evidence="3 5" id="KW-0170">Cobalt</keyword>
<dbReference type="STRING" id="584787.GCA_001247655_01904"/>
<evidence type="ECO:0000313" key="6">
    <source>
        <dbReference type="EMBL" id="ROQ30624.1"/>
    </source>
</evidence>
<dbReference type="PANTHER" id="PTHR39330:SF1">
    <property type="entry name" value="ETHANOLAMINE AMMONIA-LYASE SMALL SUBUNIT"/>
    <property type="match status" value="1"/>
</dbReference>
<dbReference type="InterPro" id="IPR042255">
    <property type="entry name" value="EutC_N"/>
</dbReference>
<keyword evidence="1 5" id="KW-0846">Cobalamin</keyword>
<evidence type="ECO:0000256" key="1">
    <source>
        <dbReference type="ARBA" id="ARBA00022628"/>
    </source>
</evidence>
<reference evidence="6 7" key="1">
    <citation type="submission" date="2018-11" db="EMBL/GenBank/DDBJ databases">
        <title>Genomic Encyclopedia of Type Strains, Phase IV (KMG-IV): sequencing the most valuable type-strain genomes for metagenomic binning, comparative biology and taxonomic classification.</title>
        <authorList>
            <person name="Goeker M."/>
        </authorList>
    </citation>
    <scope>NUCLEOTIDE SEQUENCE [LARGE SCALE GENOMIC DNA]</scope>
    <source>
        <strain evidence="6 7">DSM 21945</strain>
    </source>
</reference>
<proteinExistence type="inferred from homology"/>
<dbReference type="InterPro" id="IPR042251">
    <property type="entry name" value="EutC_C"/>
</dbReference>
<dbReference type="EC" id="4.3.1.7" evidence="5"/>
<dbReference type="GO" id="GO:0046336">
    <property type="term" value="P:ethanolamine catabolic process"/>
    <property type="evidence" value="ECO:0007669"/>
    <property type="project" value="UniProtKB-UniRule"/>
</dbReference>
<protein>
    <recommendedName>
        <fullName evidence="5">Ethanolamine ammonia-lyase small subunit</fullName>
        <shortName evidence="5">EAL small subunit</shortName>
        <ecNumber evidence="5">4.3.1.7</ecNumber>
    </recommendedName>
</protein>
<dbReference type="Proteomes" id="UP000268033">
    <property type="component" value="Unassembled WGS sequence"/>
</dbReference>
<dbReference type="GO" id="GO:0031419">
    <property type="term" value="F:cobalamin binding"/>
    <property type="evidence" value="ECO:0007669"/>
    <property type="project" value="UniProtKB-UniRule"/>
</dbReference>
<keyword evidence="2 5" id="KW-0456">Lyase</keyword>
<evidence type="ECO:0000256" key="4">
    <source>
        <dbReference type="ARBA" id="ARBA00024446"/>
    </source>
</evidence>
<dbReference type="Gene3D" id="1.10.30.40">
    <property type="entry name" value="Ethanolamine ammonia-lyase light chain (EutC), N-terminal domain"/>
    <property type="match status" value="1"/>
</dbReference>
<comment type="subcellular location">
    <subcellularLocation>
        <location evidence="5">Bacterial microcompartment</location>
    </subcellularLocation>
</comment>
<dbReference type="UniPathway" id="UPA00560"/>
<dbReference type="GO" id="GO:0008851">
    <property type="term" value="F:ethanolamine ammonia-lyase activity"/>
    <property type="evidence" value="ECO:0007669"/>
    <property type="project" value="UniProtKB-UniRule"/>
</dbReference>
<keyword evidence="4 5" id="KW-1283">Bacterial microcompartment</keyword>
<feature type="binding site" evidence="5">
    <location>
        <position position="145"/>
    </location>
    <ligand>
        <name>adenosylcob(III)alamin</name>
        <dbReference type="ChEBI" id="CHEBI:18408"/>
    </ligand>
</feature>
<dbReference type="HAMAP" id="MF_00601">
    <property type="entry name" value="EutC"/>
    <property type="match status" value="1"/>
</dbReference>